<feature type="domain" description="Thioredoxin" evidence="6">
    <location>
        <begin position="223"/>
        <end position="361"/>
    </location>
</feature>
<accession>A0A1H7WPA6</accession>
<dbReference type="InterPro" id="IPR013766">
    <property type="entry name" value="Thioredoxin_domain"/>
</dbReference>
<evidence type="ECO:0000256" key="3">
    <source>
        <dbReference type="ARBA" id="ARBA00023157"/>
    </source>
</evidence>
<protein>
    <submittedName>
        <fullName evidence="7">Peroxiredoxin</fullName>
    </submittedName>
</protein>
<dbReference type="GO" id="GO:0016491">
    <property type="term" value="F:oxidoreductase activity"/>
    <property type="evidence" value="ECO:0007669"/>
    <property type="project" value="InterPro"/>
</dbReference>
<dbReference type="GO" id="GO:0017004">
    <property type="term" value="P:cytochrome complex assembly"/>
    <property type="evidence" value="ECO:0007669"/>
    <property type="project" value="UniProtKB-KW"/>
</dbReference>
<dbReference type="PROSITE" id="PS51352">
    <property type="entry name" value="THIOREDOXIN_2"/>
    <property type="match status" value="1"/>
</dbReference>
<dbReference type="PROSITE" id="PS00194">
    <property type="entry name" value="THIOREDOXIN_1"/>
    <property type="match status" value="1"/>
</dbReference>
<keyword evidence="4" id="KW-0676">Redox-active center</keyword>
<keyword evidence="3" id="KW-1015">Disulfide bond</keyword>
<keyword evidence="2" id="KW-0201">Cytochrome c-type biogenesis</keyword>
<evidence type="ECO:0000256" key="1">
    <source>
        <dbReference type="ARBA" id="ARBA00004196"/>
    </source>
</evidence>
<reference evidence="7 8" key="1">
    <citation type="submission" date="2016-10" db="EMBL/GenBank/DDBJ databases">
        <authorList>
            <person name="de Groot N.N."/>
        </authorList>
    </citation>
    <scope>NUCLEOTIDE SEQUENCE [LARGE SCALE GENOMIC DNA]</scope>
    <source>
        <strain evidence="7 8">DSM 21039</strain>
    </source>
</reference>
<dbReference type="RefSeq" id="WP_089914071.1">
    <property type="nucleotide sequence ID" value="NZ_FOBB01000003.1"/>
</dbReference>
<keyword evidence="5" id="KW-0732">Signal</keyword>
<comment type="subcellular location">
    <subcellularLocation>
        <location evidence="1">Cell envelope</location>
    </subcellularLocation>
</comment>
<dbReference type="GO" id="GO:0030313">
    <property type="term" value="C:cell envelope"/>
    <property type="evidence" value="ECO:0007669"/>
    <property type="project" value="UniProtKB-SubCell"/>
</dbReference>
<dbReference type="GO" id="GO:0016209">
    <property type="term" value="F:antioxidant activity"/>
    <property type="evidence" value="ECO:0007669"/>
    <property type="project" value="InterPro"/>
</dbReference>
<proteinExistence type="predicted"/>
<dbReference type="EMBL" id="FOBB01000003">
    <property type="protein sequence ID" value="SEM22879.1"/>
    <property type="molecule type" value="Genomic_DNA"/>
</dbReference>
<dbReference type="OrthoDB" id="6399635at2"/>
<dbReference type="InterPro" id="IPR000866">
    <property type="entry name" value="AhpC/TSA"/>
</dbReference>
<dbReference type="STRING" id="573321.SAMN04488505_103733"/>
<evidence type="ECO:0000256" key="5">
    <source>
        <dbReference type="SAM" id="SignalP"/>
    </source>
</evidence>
<organism evidence="7 8">
    <name type="scientific">Chitinophaga rupis</name>
    <dbReference type="NCBI Taxonomy" id="573321"/>
    <lineage>
        <taxon>Bacteria</taxon>
        <taxon>Pseudomonadati</taxon>
        <taxon>Bacteroidota</taxon>
        <taxon>Chitinophagia</taxon>
        <taxon>Chitinophagales</taxon>
        <taxon>Chitinophagaceae</taxon>
        <taxon>Chitinophaga</taxon>
    </lineage>
</organism>
<dbReference type="Proteomes" id="UP000198984">
    <property type="component" value="Unassembled WGS sequence"/>
</dbReference>
<evidence type="ECO:0000256" key="2">
    <source>
        <dbReference type="ARBA" id="ARBA00022748"/>
    </source>
</evidence>
<dbReference type="PANTHER" id="PTHR42852">
    <property type="entry name" value="THIOL:DISULFIDE INTERCHANGE PROTEIN DSBE"/>
    <property type="match status" value="1"/>
</dbReference>
<dbReference type="Pfam" id="PF00578">
    <property type="entry name" value="AhpC-TSA"/>
    <property type="match status" value="1"/>
</dbReference>
<dbReference type="SUPFAM" id="SSF52833">
    <property type="entry name" value="Thioredoxin-like"/>
    <property type="match status" value="1"/>
</dbReference>
<dbReference type="PANTHER" id="PTHR42852:SF6">
    <property type="entry name" value="THIOL:DISULFIDE INTERCHANGE PROTEIN DSBE"/>
    <property type="match status" value="1"/>
</dbReference>
<evidence type="ECO:0000256" key="4">
    <source>
        <dbReference type="ARBA" id="ARBA00023284"/>
    </source>
</evidence>
<dbReference type="InterPro" id="IPR017937">
    <property type="entry name" value="Thioredoxin_CS"/>
</dbReference>
<sequence length="361" mass="39697">MKHLFLVMCCAASALVANAQNVISGTVSGADGRKIYLFDDADNNPDDSTVLQKGQFSFTIKQPSEPSVFALILEGTDQPLLFVPGPTPQQLTLSADKFPIATAVKGNDNTKALQEYQVQFQPLIQRAHALNQEASGISGDDEAAKEAFRKKATAFSDDVIKIGKAFVQQHPKALASMWMLINELRPRLQPDEFAGLFAGLDKSLQTGKYGQSVSQYIKSQKLSGIGVMADDFSQGDVDGKTIKLSSFRGKYVLVDFWASWCGPCRAENPNVVKAFNKYKGKNFTILSISLDDDKNRWLHAIKQDGLNWTHVSDLHGWSNEVAVQYGIRSIPSNFLVDPQGRIIARNLRGSALEDKLGEILK</sequence>
<gene>
    <name evidence="7" type="ORF">SAMN04488505_103733</name>
</gene>
<dbReference type="InterPro" id="IPR025380">
    <property type="entry name" value="DUF4369"/>
</dbReference>
<dbReference type="InterPro" id="IPR036249">
    <property type="entry name" value="Thioredoxin-like_sf"/>
</dbReference>
<dbReference type="CDD" id="cd02966">
    <property type="entry name" value="TlpA_like_family"/>
    <property type="match status" value="1"/>
</dbReference>
<dbReference type="InterPro" id="IPR050553">
    <property type="entry name" value="Thioredoxin_ResA/DsbE_sf"/>
</dbReference>
<evidence type="ECO:0000313" key="7">
    <source>
        <dbReference type="EMBL" id="SEM22879.1"/>
    </source>
</evidence>
<dbReference type="AlphaFoldDB" id="A0A1H7WPA6"/>
<dbReference type="Gene3D" id="3.40.30.10">
    <property type="entry name" value="Glutaredoxin"/>
    <property type="match status" value="1"/>
</dbReference>
<evidence type="ECO:0000259" key="6">
    <source>
        <dbReference type="PROSITE" id="PS51352"/>
    </source>
</evidence>
<feature type="signal peptide" evidence="5">
    <location>
        <begin position="1"/>
        <end position="19"/>
    </location>
</feature>
<name>A0A1H7WPA6_9BACT</name>
<feature type="chain" id="PRO_5011570946" evidence="5">
    <location>
        <begin position="20"/>
        <end position="361"/>
    </location>
</feature>
<dbReference type="Pfam" id="PF14289">
    <property type="entry name" value="DUF4369"/>
    <property type="match status" value="1"/>
</dbReference>
<keyword evidence="8" id="KW-1185">Reference proteome</keyword>
<evidence type="ECO:0000313" key="8">
    <source>
        <dbReference type="Proteomes" id="UP000198984"/>
    </source>
</evidence>